<dbReference type="Proteomes" id="UP000051587">
    <property type="component" value="Unassembled WGS sequence"/>
</dbReference>
<dbReference type="InterPro" id="IPR036390">
    <property type="entry name" value="WH_DNA-bd_sf"/>
</dbReference>
<evidence type="ECO:0000256" key="1">
    <source>
        <dbReference type="ARBA" id="ARBA00023015"/>
    </source>
</evidence>
<dbReference type="InterPro" id="IPR011991">
    <property type="entry name" value="ArsR-like_HTH"/>
</dbReference>
<evidence type="ECO:0000256" key="4">
    <source>
        <dbReference type="ARBA" id="ARBA00023163"/>
    </source>
</evidence>
<dbReference type="GO" id="GO:0005829">
    <property type="term" value="C:cytosol"/>
    <property type="evidence" value="ECO:0007669"/>
    <property type="project" value="TreeGrafter"/>
</dbReference>
<dbReference type="PANTHER" id="PTHR30154">
    <property type="entry name" value="LEUCINE-RESPONSIVE REGULATORY PROTEIN"/>
    <property type="match status" value="1"/>
</dbReference>
<reference evidence="6 7" key="1">
    <citation type="submission" date="2015-09" db="EMBL/GenBank/DDBJ databases">
        <authorList>
            <consortium name="Swine Surveillance"/>
        </authorList>
    </citation>
    <scope>NUCLEOTIDE SEQUENCE [LARGE SCALE GENOMIC DNA]</scope>
    <source>
        <strain evidence="6 7">CECT 4357</strain>
    </source>
</reference>
<evidence type="ECO:0000256" key="2">
    <source>
        <dbReference type="ARBA" id="ARBA00023125"/>
    </source>
</evidence>
<dbReference type="PANTHER" id="PTHR30154:SF0">
    <property type="entry name" value="LEUCINE-RESPONSIVE REGULATORY PROTEIN"/>
    <property type="match status" value="1"/>
</dbReference>
<keyword evidence="1" id="KW-0805">Transcription regulation</keyword>
<dbReference type="InterPro" id="IPR019887">
    <property type="entry name" value="Tscrpt_reg_AsnC/Lrp_C"/>
</dbReference>
<evidence type="ECO:0000313" key="7">
    <source>
        <dbReference type="Proteomes" id="UP000051587"/>
    </source>
</evidence>
<dbReference type="GO" id="GO:0043200">
    <property type="term" value="P:response to amino acid"/>
    <property type="evidence" value="ECO:0007669"/>
    <property type="project" value="TreeGrafter"/>
</dbReference>
<dbReference type="EMBL" id="CYSA01000028">
    <property type="protein sequence ID" value="CUH68370.1"/>
    <property type="molecule type" value="Genomic_DNA"/>
</dbReference>
<keyword evidence="2" id="KW-0238">DNA-binding</keyword>
<evidence type="ECO:0000313" key="6">
    <source>
        <dbReference type="EMBL" id="CUH68370.1"/>
    </source>
</evidence>
<evidence type="ECO:0000256" key="3">
    <source>
        <dbReference type="ARBA" id="ARBA00023159"/>
    </source>
</evidence>
<dbReference type="Gene3D" id="3.30.70.920">
    <property type="match status" value="1"/>
</dbReference>
<keyword evidence="7" id="KW-1185">Reference proteome</keyword>
<organism evidence="6 7">
    <name type="scientific">Thalassovita gelatinovora</name>
    <name type="common">Thalassobius gelatinovorus</name>
    <dbReference type="NCBI Taxonomy" id="53501"/>
    <lineage>
        <taxon>Bacteria</taxon>
        <taxon>Pseudomonadati</taxon>
        <taxon>Pseudomonadota</taxon>
        <taxon>Alphaproteobacteria</taxon>
        <taxon>Rhodobacterales</taxon>
        <taxon>Roseobacteraceae</taxon>
        <taxon>Thalassovita</taxon>
    </lineage>
</organism>
<dbReference type="SUPFAM" id="SSF46785">
    <property type="entry name" value="Winged helix' DNA-binding domain"/>
    <property type="match status" value="1"/>
</dbReference>
<evidence type="ECO:0000259" key="5">
    <source>
        <dbReference type="PROSITE" id="PS50956"/>
    </source>
</evidence>
<dbReference type="Pfam" id="PF13412">
    <property type="entry name" value="HTH_24"/>
    <property type="match status" value="1"/>
</dbReference>
<sequence>MTQKSETLSELDRFDRRILQILLVEARVSMTDLAQRVGLSKTPVLARVRRLEKDGYILGYRAQLSTKKLGLDHVAFIELKLSDTREAALSAFNTAIRKIPEVEECHMIAGGFDYLIKVRARDIGDYRRVLSESISTLPHVASSSTYVAMEAVKETGTDMNLP</sequence>
<dbReference type="PRINTS" id="PR00033">
    <property type="entry name" value="HTHASNC"/>
</dbReference>
<protein>
    <submittedName>
        <fullName evidence="6">Leucine-responsive regulatory protein</fullName>
    </submittedName>
</protein>
<dbReference type="InterPro" id="IPR036388">
    <property type="entry name" value="WH-like_DNA-bd_sf"/>
</dbReference>
<dbReference type="GO" id="GO:0006355">
    <property type="term" value="P:regulation of DNA-templated transcription"/>
    <property type="evidence" value="ECO:0007669"/>
    <property type="project" value="UniProtKB-ARBA"/>
</dbReference>
<dbReference type="OrthoDB" id="8085200at2"/>
<feature type="domain" description="HTH asnC-type" evidence="5">
    <location>
        <begin position="11"/>
        <end position="72"/>
    </location>
</feature>
<dbReference type="CDD" id="cd00090">
    <property type="entry name" value="HTH_ARSR"/>
    <property type="match status" value="1"/>
</dbReference>
<dbReference type="Pfam" id="PF01037">
    <property type="entry name" value="AsnC_trans_reg"/>
    <property type="match status" value="1"/>
</dbReference>
<dbReference type="InterPro" id="IPR019885">
    <property type="entry name" value="Tscrpt_reg_HTH_AsnC-type_CS"/>
</dbReference>
<proteinExistence type="predicted"/>
<gene>
    <name evidence="6" type="primary">lrp_13</name>
    <name evidence="6" type="ORF">TG4357_03523</name>
</gene>
<dbReference type="GO" id="GO:0043565">
    <property type="term" value="F:sequence-specific DNA binding"/>
    <property type="evidence" value="ECO:0007669"/>
    <property type="project" value="InterPro"/>
</dbReference>
<dbReference type="SMART" id="SM00344">
    <property type="entry name" value="HTH_ASNC"/>
    <property type="match status" value="1"/>
</dbReference>
<keyword evidence="3" id="KW-0010">Activator</keyword>
<dbReference type="AlphaFoldDB" id="A0A0N7LW82"/>
<keyword evidence="4" id="KW-0804">Transcription</keyword>
<dbReference type="SUPFAM" id="SSF54909">
    <property type="entry name" value="Dimeric alpha+beta barrel"/>
    <property type="match status" value="1"/>
</dbReference>
<dbReference type="Gene3D" id="1.10.10.10">
    <property type="entry name" value="Winged helix-like DNA-binding domain superfamily/Winged helix DNA-binding domain"/>
    <property type="match status" value="1"/>
</dbReference>
<name>A0A0N7LW82_THAGE</name>
<dbReference type="PROSITE" id="PS50956">
    <property type="entry name" value="HTH_ASNC_2"/>
    <property type="match status" value="1"/>
</dbReference>
<dbReference type="InterPro" id="IPR011008">
    <property type="entry name" value="Dimeric_a/b-barrel"/>
</dbReference>
<dbReference type="PROSITE" id="PS00519">
    <property type="entry name" value="HTH_ASNC_1"/>
    <property type="match status" value="1"/>
</dbReference>
<dbReference type="InterPro" id="IPR019888">
    <property type="entry name" value="Tscrpt_reg_AsnC-like"/>
</dbReference>
<dbReference type="InterPro" id="IPR000485">
    <property type="entry name" value="AsnC-type_HTH_dom"/>
</dbReference>
<dbReference type="RefSeq" id="WP_058264210.1">
    <property type="nucleotide sequence ID" value="NZ_CP051181.1"/>
</dbReference>
<accession>A0A0N7LW82</accession>